<dbReference type="OrthoDB" id="9805134at2"/>
<geneLocation type="plasmid" evidence="2 3">
    <name>unnamed4</name>
</geneLocation>
<keyword evidence="3" id="KW-1185">Reference proteome</keyword>
<organism evidence="2 3">
    <name type="scientific">Sulfitobacter alexandrii</name>
    <dbReference type="NCBI Taxonomy" id="1917485"/>
    <lineage>
        <taxon>Bacteria</taxon>
        <taxon>Pseudomonadati</taxon>
        <taxon>Pseudomonadota</taxon>
        <taxon>Alphaproteobacteria</taxon>
        <taxon>Rhodobacterales</taxon>
        <taxon>Roseobacteraceae</taxon>
        <taxon>Sulfitobacter</taxon>
    </lineage>
</organism>
<name>A0A1J0WNH0_9RHOB</name>
<dbReference type="Proteomes" id="UP000181897">
    <property type="component" value="Plasmid unnamed4"/>
</dbReference>
<gene>
    <name evidence="2" type="ORF">BOO69_20035</name>
</gene>
<evidence type="ECO:0000256" key="1">
    <source>
        <dbReference type="SAM" id="MobiDB-lite"/>
    </source>
</evidence>
<reference evidence="2 3" key="1">
    <citation type="submission" date="2016-11" db="EMBL/GenBank/DDBJ databases">
        <title>Complete genome sequence of Sulfitobacter sp. AM1-D1, a toxic bacteria associated with marine dinoflagellate Alexandrium minutum in East China Sea.</title>
        <authorList>
            <person name="Yang Q."/>
            <person name="Zhang X."/>
            <person name="Tian X."/>
        </authorList>
    </citation>
    <scope>NUCLEOTIDE SEQUENCE [LARGE SCALE GENOMIC DNA]</scope>
    <source>
        <strain evidence="2 3">AM1-D1</strain>
        <plasmid evidence="2 3">unnamed4</plasmid>
    </source>
</reference>
<dbReference type="KEGG" id="suam:BOO69_20035"/>
<protein>
    <recommendedName>
        <fullName evidence="4">TetR/AcrR family transcriptional regulator</fullName>
    </recommendedName>
</protein>
<evidence type="ECO:0008006" key="4">
    <source>
        <dbReference type="Google" id="ProtNLM"/>
    </source>
</evidence>
<feature type="region of interest" description="Disordered" evidence="1">
    <location>
        <begin position="135"/>
        <end position="163"/>
    </location>
</feature>
<dbReference type="EMBL" id="CP018080">
    <property type="protein sequence ID" value="APE45863.1"/>
    <property type="molecule type" value="Genomic_DNA"/>
</dbReference>
<dbReference type="AlphaFoldDB" id="A0A1J0WNH0"/>
<evidence type="ECO:0000313" key="3">
    <source>
        <dbReference type="Proteomes" id="UP000181897"/>
    </source>
</evidence>
<dbReference type="RefSeq" id="WP_071974174.1">
    <property type="nucleotide sequence ID" value="NZ_CP018080.1"/>
</dbReference>
<accession>A0A1J0WNH0</accession>
<sequence length="163" mass="18391">MFAAAFQHIIDRYREGYPFNTAPAFDRLEFDVFADALWSLIYEDKWYRATVELSMLAARDNNLGRKLQDVLRDWIEFRDSAAMAILGIDPSDRDAIDIFQMTLSLMRGTAVLGMMSEDHPAVQRHLKTWKQMSLDALSEQSGPHERRSSAALPSVPGGGPARG</sequence>
<evidence type="ECO:0000313" key="2">
    <source>
        <dbReference type="EMBL" id="APE45863.1"/>
    </source>
</evidence>
<proteinExistence type="predicted"/>
<keyword evidence="2" id="KW-0614">Plasmid</keyword>